<dbReference type="Proteomes" id="UP001333102">
    <property type="component" value="Chromosome"/>
</dbReference>
<feature type="binding site" evidence="11">
    <location>
        <position position="127"/>
    </location>
    <ligand>
        <name>ATP</name>
        <dbReference type="ChEBI" id="CHEBI:30616"/>
    </ligand>
</feature>
<dbReference type="PIRSF" id="PIRSF000513">
    <property type="entry name" value="Thz_kinase"/>
    <property type="match status" value="1"/>
</dbReference>
<dbReference type="GO" id="GO:0004417">
    <property type="term" value="F:hydroxyethylthiazole kinase activity"/>
    <property type="evidence" value="ECO:0007669"/>
    <property type="project" value="UniProtKB-EC"/>
</dbReference>
<evidence type="ECO:0000256" key="6">
    <source>
        <dbReference type="ARBA" id="ARBA00022741"/>
    </source>
</evidence>
<dbReference type="CDD" id="cd01170">
    <property type="entry name" value="THZ_kinase"/>
    <property type="match status" value="1"/>
</dbReference>
<dbReference type="HAMAP" id="MF_00228">
    <property type="entry name" value="Thz_kinase"/>
    <property type="match status" value="1"/>
</dbReference>
<evidence type="ECO:0000256" key="9">
    <source>
        <dbReference type="ARBA" id="ARBA00022842"/>
    </source>
</evidence>
<evidence type="ECO:0000256" key="1">
    <source>
        <dbReference type="ARBA" id="ARBA00001771"/>
    </source>
</evidence>
<name>A0ABZ1BTJ2_9FIRM</name>
<dbReference type="PRINTS" id="PR01099">
    <property type="entry name" value="HYETHTZKNASE"/>
</dbReference>
<feature type="binding site" evidence="11">
    <location>
        <position position="173"/>
    </location>
    <ligand>
        <name>ATP</name>
        <dbReference type="ChEBI" id="CHEBI:30616"/>
    </ligand>
</feature>
<evidence type="ECO:0000256" key="2">
    <source>
        <dbReference type="ARBA" id="ARBA00001946"/>
    </source>
</evidence>
<dbReference type="Pfam" id="PF02110">
    <property type="entry name" value="HK"/>
    <property type="match status" value="1"/>
</dbReference>
<dbReference type="InterPro" id="IPR029056">
    <property type="entry name" value="Ribokinase-like"/>
</dbReference>
<feature type="binding site" evidence="11">
    <location>
        <position position="200"/>
    </location>
    <ligand>
        <name>substrate</name>
    </ligand>
</feature>
<evidence type="ECO:0000256" key="3">
    <source>
        <dbReference type="ARBA" id="ARBA00004868"/>
    </source>
</evidence>
<dbReference type="RefSeq" id="WP_324669897.1">
    <property type="nucleotide sequence ID" value="NZ_CP141614.1"/>
</dbReference>
<keyword evidence="10 11" id="KW-0784">Thiamine biosynthesis</keyword>
<reference evidence="13" key="1">
    <citation type="submission" date="2023-12" db="EMBL/GenBank/DDBJ databases">
        <title>Novel isolates from deep terrestrial aquifers shed light on the physiology and ecology of the class Limnochordia.</title>
        <authorList>
            <person name="Karnachuk O.V."/>
            <person name="Lukina A.P."/>
            <person name="Avakyan M.R."/>
            <person name="Kadnikov V."/>
            <person name="Begmatov S."/>
            <person name="Beletsky A.V."/>
            <person name="Mardanov A.V."/>
            <person name="Ravin N.V."/>
        </authorList>
    </citation>
    <scope>NUCLEOTIDE SEQUENCE [LARGE SCALE GENOMIC DNA]</scope>
    <source>
        <strain evidence="13">LN</strain>
    </source>
</reference>
<keyword evidence="13" id="KW-1185">Reference proteome</keyword>
<keyword evidence="7 11" id="KW-0418">Kinase</keyword>
<proteinExistence type="inferred from homology"/>
<gene>
    <name evidence="11 12" type="primary">thiM</name>
    <name evidence="12" type="ORF">VLY81_04835</name>
</gene>
<keyword evidence="4 11" id="KW-0808">Transferase</keyword>
<evidence type="ECO:0000256" key="5">
    <source>
        <dbReference type="ARBA" id="ARBA00022723"/>
    </source>
</evidence>
<evidence type="ECO:0000256" key="4">
    <source>
        <dbReference type="ARBA" id="ARBA00022679"/>
    </source>
</evidence>
<protein>
    <recommendedName>
        <fullName evidence="11">Hydroxyethylthiazole kinase</fullName>
        <ecNumber evidence="11">2.7.1.50</ecNumber>
    </recommendedName>
    <alternativeName>
        <fullName evidence="11">4-methyl-5-beta-hydroxyethylthiazole kinase</fullName>
        <shortName evidence="11">TH kinase</shortName>
        <shortName evidence="11">Thz kinase</shortName>
    </alternativeName>
</protein>
<sequence length="276" mass="28589">MTTRQAELRQRAARALAAIRTQRPLVHHITNFVVMNDTANVTLQVGALPVMAHAREEVGEMVAMAGALVLNIGTLTPDWVEAMLEAGRRANASEIPVVLDPVGAGATTLRTQSARRLLSELRVRVVRGNAGEIGALYGTGGIVKGVESLGGVDDPVGLARQAARAWGTVVAITGKRDIVTDGSRVLGVDNGHAYLTTLTGTGCMSTTMVAAFAAVEPDGVTAAAAALACFGLAAEWAAEEARGPGSFKVALLDALHRLGPEDLEQGARIEVVAGDV</sequence>
<dbReference type="InterPro" id="IPR000417">
    <property type="entry name" value="Hyethyz_kinase"/>
</dbReference>
<dbReference type="Gene3D" id="3.40.1190.20">
    <property type="match status" value="1"/>
</dbReference>
<comment type="cofactor">
    <cofactor evidence="2 11">
        <name>Mg(2+)</name>
        <dbReference type="ChEBI" id="CHEBI:18420"/>
    </cofactor>
</comment>
<evidence type="ECO:0000313" key="12">
    <source>
        <dbReference type="EMBL" id="WRP15493.1"/>
    </source>
</evidence>
<keyword evidence="5 11" id="KW-0479">Metal-binding</keyword>
<dbReference type="EMBL" id="CP141614">
    <property type="protein sequence ID" value="WRP15493.1"/>
    <property type="molecule type" value="Genomic_DNA"/>
</dbReference>
<organism evidence="12 13">
    <name type="scientific">Geochorda subterranea</name>
    <dbReference type="NCBI Taxonomy" id="3109564"/>
    <lineage>
        <taxon>Bacteria</taxon>
        <taxon>Bacillati</taxon>
        <taxon>Bacillota</taxon>
        <taxon>Limnochordia</taxon>
        <taxon>Limnochordales</taxon>
        <taxon>Geochordaceae</taxon>
        <taxon>Geochorda</taxon>
    </lineage>
</organism>
<dbReference type="NCBIfam" id="TIGR00694">
    <property type="entry name" value="thiM"/>
    <property type="match status" value="1"/>
</dbReference>
<evidence type="ECO:0000256" key="11">
    <source>
        <dbReference type="HAMAP-Rule" id="MF_00228"/>
    </source>
</evidence>
<evidence type="ECO:0000313" key="13">
    <source>
        <dbReference type="Proteomes" id="UP001333102"/>
    </source>
</evidence>
<comment type="pathway">
    <text evidence="3 11">Cofactor biosynthesis; thiamine diphosphate biosynthesis; 4-methyl-5-(2-phosphoethyl)-thiazole from 5-(2-hydroxyethyl)-4-methylthiazole: step 1/1.</text>
</comment>
<comment type="similarity">
    <text evidence="11">Belongs to the Thz kinase family.</text>
</comment>
<dbReference type="EC" id="2.7.1.50" evidence="11"/>
<accession>A0ABZ1BTJ2</accession>
<feature type="binding site" evidence="11">
    <location>
        <position position="51"/>
    </location>
    <ligand>
        <name>substrate</name>
    </ligand>
</feature>
<keyword evidence="6 11" id="KW-0547">Nucleotide-binding</keyword>
<comment type="function">
    <text evidence="11">Catalyzes the phosphorylation of the hydroxyl group of 4-methyl-5-beta-hydroxyethylthiazole (THZ).</text>
</comment>
<keyword evidence="8 11" id="KW-0067">ATP-binding</keyword>
<evidence type="ECO:0000256" key="8">
    <source>
        <dbReference type="ARBA" id="ARBA00022840"/>
    </source>
</evidence>
<evidence type="ECO:0000256" key="7">
    <source>
        <dbReference type="ARBA" id="ARBA00022777"/>
    </source>
</evidence>
<evidence type="ECO:0000256" key="10">
    <source>
        <dbReference type="ARBA" id="ARBA00022977"/>
    </source>
</evidence>
<keyword evidence="9 11" id="KW-0460">Magnesium</keyword>
<dbReference type="NCBIfam" id="NF006830">
    <property type="entry name" value="PRK09355.1"/>
    <property type="match status" value="1"/>
</dbReference>
<comment type="catalytic activity">
    <reaction evidence="1 11">
        <text>5-(2-hydroxyethyl)-4-methylthiazole + ATP = 4-methyl-5-(2-phosphooxyethyl)-thiazole + ADP + H(+)</text>
        <dbReference type="Rhea" id="RHEA:24212"/>
        <dbReference type="ChEBI" id="CHEBI:15378"/>
        <dbReference type="ChEBI" id="CHEBI:17957"/>
        <dbReference type="ChEBI" id="CHEBI:30616"/>
        <dbReference type="ChEBI" id="CHEBI:58296"/>
        <dbReference type="ChEBI" id="CHEBI:456216"/>
        <dbReference type="EC" id="2.7.1.50"/>
    </reaction>
</comment>
<dbReference type="SUPFAM" id="SSF53613">
    <property type="entry name" value="Ribokinase-like"/>
    <property type="match status" value="1"/>
</dbReference>